<dbReference type="PANTHER" id="PTHR36455:SF1">
    <property type="entry name" value="BLR8292 PROTEIN"/>
    <property type="match status" value="1"/>
</dbReference>
<dbReference type="EMBL" id="CDGG01000001">
    <property type="protein sequence ID" value="CEI82687.1"/>
    <property type="molecule type" value="Genomic_DNA"/>
</dbReference>
<evidence type="ECO:0000313" key="8">
    <source>
        <dbReference type="Proteomes" id="UP000040453"/>
    </source>
</evidence>
<dbReference type="OrthoDB" id="4956084at2"/>
<organism evidence="6 8">
    <name type="scientific">Oceanobacillus oncorhynchi</name>
    <dbReference type="NCBI Taxonomy" id="545501"/>
    <lineage>
        <taxon>Bacteria</taxon>
        <taxon>Bacillati</taxon>
        <taxon>Bacillota</taxon>
        <taxon>Bacilli</taxon>
        <taxon>Bacillales</taxon>
        <taxon>Bacillaceae</taxon>
        <taxon>Oceanobacillus</taxon>
    </lineage>
</organism>
<name>A0A0A1MSY8_9BACI</name>
<dbReference type="RefSeq" id="WP_042528993.1">
    <property type="nucleotide sequence ID" value="NZ_CDGG01000001.1"/>
</dbReference>
<evidence type="ECO:0000313" key="6">
    <source>
        <dbReference type="EMBL" id="CEI82687.1"/>
    </source>
</evidence>
<dbReference type="Proteomes" id="UP000040453">
    <property type="component" value="Unassembled WGS sequence"/>
</dbReference>
<dbReference type="EMBL" id="CDGG01000001">
    <property type="protein sequence ID" value="CEI82669.1"/>
    <property type="molecule type" value="Genomic_DNA"/>
</dbReference>
<dbReference type="STRING" id="545501.BN997_00297"/>
<dbReference type="PANTHER" id="PTHR36455">
    <property type="match status" value="1"/>
</dbReference>
<sequence>MLVDFSQMKNCYLVCGYTDLRKGIDGLASVITSQFQLDILDESVFLFCGRRTDRFKALWFDGEGFYLLYKRYDQGKLTWPRSQTDVEKLTPKQIEWLFDGFSIYQKQKIQPAKLGVLT</sequence>
<dbReference type="EMBL" id="CDGG01000001">
    <property type="protein sequence ID" value="CEI80887.1"/>
    <property type="molecule type" value="Genomic_DNA"/>
</dbReference>
<dbReference type="AlphaFoldDB" id="A0A0A1MSY8"/>
<keyword evidence="8" id="KW-1185">Reference proteome</keyword>
<protein>
    <submittedName>
        <fullName evidence="6">IS66 Orf2 like protein</fullName>
    </submittedName>
</protein>
<gene>
    <name evidence="1" type="ORF">BN997_00297</name>
    <name evidence="2" type="ORF">BN997_00697</name>
    <name evidence="3" type="ORF">BN997_00734</name>
    <name evidence="4" type="ORF">BN997_01956</name>
    <name evidence="5" type="ORF">BN997_02554</name>
    <name evidence="6" type="ORF">BN997_02572</name>
    <name evidence="7" type="ORF">BN997_02594</name>
</gene>
<evidence type="ECO:0000313" key="5">
    <source>
        <dbReference type="EMBL" id="CEI82669.1"/>
    </source>
</evidence>
<proteinExistence type="predicted"/>
<evidence type="ECO:0000313" key="7">
    <source>
        <dbReference type="EMBL" id="CEI82708.1"/>
    </source>
</evidence>
<dbReference type="EMBL" id="CDGG01000001">
    <property type="protein sequence ID" value="CEI80921.1"/>
    <property type="molecule type" value="Genomic_DNA"/>
</dbReference>
<evidence type="ECO:0000313" key="2">
    <source>
        <dbReference type="EMBL" id="CEI80887.1"/>
    </source>
</evidence>
<evidence type="ECO:0000313" key="3">
    <source>
        <dbReference type="EMBL" id="CEI80921.1"/>
    </source>
</evidence>
<dbReference type="EMBL" id="CDGG01000001">
    <property type="protein sequence ID" value="CEI82708.1"/>
    <property type="molecule type" value="Genomic_DNA"/>
</dbReference>
<dbReference type="InterPro" id="IPR008878">
    <property type="entry name" value="Transposase_IS66_Orf2"/>
</dbReference>
<dbReference type="Pfam" id="PF05717">
    <property type="entry name" value="TnpB_IS66"/>
    <property type="match status" value="1"/>
</dbReference>
<evidence type="ECO:0000313" key="1">
    <source>
        <dbReference type="EMBL" id="CEI80494.1"/>
    </source>
</evidence>
<dbReference type="EMBL" id="CDGG01000001">
    <property type="protein sequence ID" value="CEI82100.1"/>
    <property type="molecule type" value="Genomic_DNA"/>
</dbReference>
<reference evidence="6 8" key="1">
    <citation type="submission" date="2014-11" db="EMBL/GenBank/DDBJ databases">
        <authorList>
            <person name="Urmite Genomes Urmite Genomes"/>
        </authorList>
    </citation>
    <scope>NUCLEOTIDE SEQUENCE [LARGE SCALE GENOMIC DNA]</scope>
    <source>
        <strain evidence="6 8">Oc5</strain>
    </source>
</reference>
<evidence type="ECO:0000313" key="4">
    <source>
        <dbReference type="EMBL" id="CEI82100.1"/>
    </source>
</evidence>
<dbReference type="EMBL" id="CDGG01000001">
    <property type="protein sequence ID" value="CEI80494.1"/>
    <property type="molecule type" value="Genomic_DNA"/>
</dbReference>
<dbReference type="NCBIfam" id="NF033819">
    <property type="entry name" value="IS66_TnpB"/>
    <property type="match status" value="1"/>
</dbReference>
<accession>A0A0A1MSY8</accession>